<accession>A0A6B3LPC8</accession>
<dbReference type="Pfam" id="PF10282">
    <property type="entry name" value="Lactonase"/>
    <property type="match status" value="1"/>
</dbReference>
<gene>
    <name evidence="1" type="ORF">GXP69_08510</name>
</gene>
<dbReference type="InterPro" id="IPR015943">
    <property type="entry name" value="WD40/YVTN_repeat-like_dom_sf"/>
</dbReference>
<proteinExistence type="predicted"/>
<name>A0A6B3LPC8_9BACT</name>
<sequence length="58" mass="6733">MRPREFNLENIVNFLLVVNQHPDTVVTFRIDKATGRLTPTGFQVQVPKPVFVKVFHQL</sequence>
<evidence type="ECO:0000313" key="1">
    <source>
        <dbReference type="EMBL" id="NEM97733.1"/>
    </source>
</evidence>
<dbReference type="AlphaFoldDB" id="A0A6B3LPC8"/>
<reference evidence="1 2" key="1">
    <citation type="submission" date="2020-02" db="EMBL/GenBank/DDBJ databases">
        <authorList>
            <person name="Kim M.K."/>
        </authorList>
    </citation>
    <scope>NUCLEOTIDE SEQUENCE [LARGE SCALE GENOMIC DNA]</scope>
    <source>
        <strain evidence="1 2">BT327</strain>
    </source>
</reference>
<evidence type="ECO:0000313" key="2">
    <source>
        <dbReference type="Proteomes" id="UP000474777"/>
    </source>
</evidence>
<comment type="caution">
    <text evidence="1">The sequence shown here is derived from an EMBL/GenBank/DDBJ whole genome shotgun (WGS) entry which is preliminary data.</text>
</comment>
<keyword evidence="2" id="KW-1185">Reference proteome</keyword>
<protein>
    <submittedName>
        <fullName evidence="1">Lactonase family protein</fullName>
    </submittedName>
</protein>
<dbReference type="EMBL" id="JAAGWD010000003">
    <property type="protein sequence ID" value="NEM97733.1"/>
    <property type="molecule type" value="Genomic_DNA"/>
</dbReference>
<dbReference type="InterPro" id="IPR019405">
    <property type="entry name" value="Lactonase_7-beta_prop"/>
</dbReference>
<organism evidence="1 2">
    <name type="scientific">Pontibacter burrus</name>
    <dbReference type="NCBI Taxonomy" id="2704466"/>
    <lineage>
        <taxon>Bacteria</taxon>
        <taxon>Pseudomonadati</taxon>
        <taxon>Bacteroidota</taxon>
        <taxon>Cytophagia</taxon>
        <taxon>Cytophagales</taxon>
        <taxon>Hymenobacteraceae</taxon>
        <taxon>Pontibacter</taxon>
    </lineage>
</organism>
<dbReference type="Gene3D" id="2.130.10.10">
    <property type="entry name" value="YVTN repeat-like/Quinoprotein amine dehydrogenase"/>
    <property type="match status" value="1"/>
</dbReference>
<dbReference type="Proteomes" id="UP000474777">
    <property type="component" value="Unassembled WGS sequence"/>
</dbReference>